<reference evidence="1" key="1">
    <citation type="journal article" date="2014" name="Front. Microbiol.">
        <title>High frequency of phylogenetically diverse reductive dehalogenase-homologous genes in deep subseafloor sedimentary metagenomes.</title>
        <authorList>
            <person name="Kawai M."/>
            <person name="Futagami T."/>
            <person name="Toyoda A."/>
            <person name="Takaki Y."/>
            <person name="Nishi S."/>
            <person name="Hori S."/>
            <person name="Arai W."/>
            <person name="Tsubouchi T."/>
            <person name="Morono Y."/>
            <person name="Uchiyama I."/>
            <person name="Ito T."/>
            <person name="Fujiyama A."/>
            <person name="Inagaki F."/>
            <person name="Takami H."/>
        </authorList>
    </citation>
    <scope>NUCLEOTIDE SEQUENCE</scope>
    <source>
        <strain evidence="1">Expedition CK06-06</strain>
    </source>
</reference>
<dbReference type="EMBL" id="BARS01046454">
    <property type="protein sequence ID" value="GAG29644.1"/>
    <property type="molecule type" value="Genomic_DNA"/>
</dbReference>
<dbReference type="AlphaFoldDB" id="X0WFA8"/>
<organism evidence="1">
    <name type="scientific">marine sediment metagenome</name>
    <dbReference type="NCBI Taxonomy" id="412755"/>
    <lineage>
        <taxon>unclassified sequences</taxon>
        <taxon>metagenomes</taxon>
        <taxon>ecological metagenomes</taxon>
    </lineage>
</organism>
<feature type="non-terminal residue" evidence="1">
    <location>
        <position position="1"/>
    </location>
</feature>
<comment type="caution">
    <text evidence="1">The sequence shown here is derived from an EMBL/GenBank/DDBJ whole genome shotgun (WGS) entry which is preliminary data.</text>
</comment>
<gene>
    <name evidence="1" type="ORF">S01H1_69927</name>
</gene>
<evidence type="ECO:0000313" key="1">
    <source>
        <dbReference type="EMBL" id="GAG29644.1"/>
    </source>
</evidence>
<accession>X0WFA8</accession>
<name>X0WFA8_9ZZZZ</name>
<protein>
    <submittedName>
        <fullName evidence="1">Uncharacterized protein</fullName>
    </submittedName>
</protein>
<sequence length="193" mass="21056">DDGLLDKNEWPLEHTGRVPLTGYYSDKKTGEKRAANRGSACLMLDGDNLRGLIVVPRMSSKEGNVFHMTLIPIDPKTALPKMESKMGLVIEEQKDGVKGVIAARASEADGAASQPVGFSVSKSPKTVKSSQAPWYEFSIPLAKLRHFNTKKGATYAFNVTAVQAGGSADDAYAAWHRQDLEHPEQWGQLMVVE</sequence>
<proteinExistence type="predicted"/>